<dbReference type="InterPro" id="IPR003661">
    <property type="entry name" value="HisK_dim/P_dom"/>
</dbReference>
<evidence type="ECO:0000256" key="7">
    <source>
        <dbReference type="SAM" id="Phobius"/>
    </source>
</evidence>
<evidence type="ECO:0000256" key="1">
    <source>
        <dbReference type="ARBA" id="ARBA00000085"/>
    </source>
</evidence>
<dbReference type="InterPro" id="IPR036890">
    <property type="entry name" value="HATPase_C_sf"/>
</dbReference>
<dbReference type="InterPro" id="IPR004358">
    <property type="entry name" value="Sig_transdc_His_kin-like_C"/>
</dbReference>
<evidence type="ECO:0000256" key="6">
    <source>
        <dbReference type="ARBA" id="ARBA00023012"/>
    </source>
</evidence>
<keyword evidence="3" id="KW-0597">Phosphoprotein</keyword>
<dbReference type="SMART" id="SM00387">
    <property type="entry name" value="HATPase_c"/>
    <property type="match status" value="1"/>
</dbReference>
<dbReference type="CDD" id="cd00075">
    <property type="entry name" value="HATPase"/>
    <property type="match status" value="1"/>
</dbReference>
<organism evidence="9 10">
    <name type="scientific">Carboxylicivirga marina</name>
    <dbReference type="NCBI Taxonomy" id="2800988"/>
    <lineage>
        <taxon>Bacteria</taxon>
        <taxon>Pseudomonadati</taxon>
        <taxon>Bacteroidota</taxon>
        <taxon>Bacteroidia</taxon>
        <taxon>Marinilabiliales</taxon>
        <taxon>Marinilabiliaceae</taxon>
        <taxon>Carboxylicivirga</taxon>
    </lineage>
</organism>
<evidence type="ECO:0000259" key="8">
    <source>
        <dbReference type="PROSITE" id="PS50109"/>
    </source>
</evidence>
<proteinExistence type="predicted"/>
<dbReference type="CDD" id="cd00082">
    <property type="entry name" value="HisKA"/>
    <property type="match status" value="1"/>
</dbReference>
<dbReference type="InterPro" id="IPR050736">
    <property type="entry name" value="Sensor_HK_Regulatory"/>
</dbReference>
<keyword evidence="10" id="KW-1185">Reference proteome</keyword>
<dbReference type="InterPro" id="IPR005467">
    <property type="entry name" value="His_kinase_dom"/>
</dbReference>
<evidence type="ECO:0000313" key="9">
    <source>
        <dbReference type="EMBL" id="MBK3518641.1"/>
    </source>
</evidence>
<keyword evidence="6" id="KW-0902">Two-component regulatory system</keyword>
<dbReference type="InterPro" id="IPR036097">
    <property type="entry name" value="HisK_dim/P_sf"/>
</dbReference>
<dbReference type="SUPFAM" id="SSF55874">
    <property type="entry name" value="ATPase domain of HSP90 chaperone/DNA topoisomerase II/histidine kinase"/>
    <property type="match status" value="1"/>
</dbReference>
<dbReference type="PRINTS" id="PR00344">
    <property type="entry name" value="BCTRLSENSOR"/>
</dbReference>
<keyword evidence="7" id="KW-1133">Transmembrane helix</keyword>
<evidence type="ECO:0000313" key="10">
    <source>
        <dbReference type="Proteomes" id="UP000605676"/>
    </source>
</evidence>
<dbReference type="Pfam" id="PF00512">
    <property type="entry name" value="HisKA"/>
    <property type="match status" value="1"/>
</dbReference>
<keyword evidence="5 9" id="KW-0418">Kinase</keyword>
<evidence type="ECO:0000256" key="3">
    <source>
        <dbReference type="ARBA" id="ARBA00022553"/>
    </source>
</evidence>
<comment type="catalytic activity">
    <reaction evidence="1">
        <text>ATP + protein L-histidine = ADP + protein N-phospho-L-histidine.</text>
        <dbReference type="EC" id="2.7.13.3"/>
    </reaction>
</comment>
<gene>
    <name evidence="9" type="ORF">JIV24_14945</name>
</gene>
<feature type="domain" description="Histidine kinase" evidence="8">
    <location>
        <begin position="296"/>
        <end position="515"/>
    </location>
</feature>
<keyword evidence="4" id="KW-0808">Transferase</keyword>
<keyword evidence="7" id="KW-0472">Membrane</keyword>
<dbReference type="GO" id="GO:0016301">
    <property type="term" value="F:kinase activity"/>
    <property type="evidence" value="ECO:0007669"/>
    <property type="project" value="UniProtKB-KW"/>
</dbReference>
<comment type="caution">
    <text evidence="9">The sequence shown here is derived from an EMBL/GenBank/DDBJ whole genome shotgun (WGS) entry which is preliminary data.</text>
</comment>
<dbReference type="Gene3D" id="1.10.287.130">
    <property type="match status" value="1"/>
</dbReference>
<dbReference type="SUPFAM" id="SSF47384">
    <property type="entry name" value="Homodimeric domain of signal transducing histidine kinase"/>
    <property type="match status" value="1"/>
</dbReference>
<dbReference type="PROSITE" id="PS50109">
    <property type="entry name" value="HIS_KIN"/>
    <property type="match status" value="1"/>
</dbReference>
<evidence type="ECO:0000256" key="2">
    <source>
        <dbReference type="ARBA" id="ARBA00012438"/>
    </source>
</evidence>
<dbReference type="RefSeq" id="WP_200465867.1">
    <property type="nucleotide sequence ID" value="NZ_JAENRR010000038.1"/>
</dbReference>
<dbReference type="EC" id="2.7.13.3" evidence="2"/>
<dbReference type="PANTHER" id="PTHR43711:SF31">
    <property type="entry name" value="HISTIDINE KINASE"/>
    <property type="match status" value="1"/>
</dbReference>
<dbReference type="PANTHER" id="PTHR43711">
    <property type="entry name" value="TWO-COMPONENT HISTIDINE KINASE"/>
    <property type="match status" value="1"/>
</dbReference>
<dbReference type="InterPro" id="IPR003594">
    <property type="entry name" value="HATPase_dom"/>
</dbReference>
<keyword evidence="7" id="KW-0812">Transmembrane</keyword>
<dbReference type="Proteomes" id="UP000605676">
    <property type="component" value="Unassembled WGS sequence"/>
</dbReference>
<sequence length="519" mass="58825">MSKRFIIKPWLIVGLLLVIPTSLFTAIELLTLNDQEEVIESIYTKQLESVLSSINQHTDDIANNWIDDHESNTDLSKLTGTFEESLSGFPYIRSFILHPIDSISLNLGSFSISNDTLKKEIVNQLLAHNNEIEQLKRYIKSGYRKIIGIDLEYQQHLSMLVYVSQVQTQTFLNILLLDARQFISEVLSPRIQMVAGNDLIIVVRHNKTNELIACSLLNEAPDEVVKEQAIWLLPDYYLGIQPVGISISELANKRATQNIGLLILVDILLITGAWLFYRNVKRELHLAKVKSDFVSNVSHEIRTPLALISMYAETLQLGRLKEESKRQKYYNIIYRETQRLSGIVNNILNFSRIESGRQKLSFGNVNINDIVEDVNNNYNYHFNEKGFTVDTDINHELRSINADKQALTECVINLVDNAVKYSADTKKIHLRTGVRASYQFIEVSDEGIGISPKELKHIFDKFYRVTKGALAHHAKGSGLGLSIVNHLVQGHQGKIEVESTEGKGSTFRILLPINNSAKP</sequence>
<protein>
    <recommendedName>
        <fullName evidence="2">histidine kinase</fullName>
        <ecNumber evidence="2">2.7.13.3</ecNumber>
    </recommendedName>
</protein>
<dbReference type="SMART" id="SM00388">
    <property type="entry name" value="HisKA"/>
    <property type="match status" value="1"/>
</dbReference>
<dbReference type="Pfam" id="PF02518">
    <property type="entry name" value="HATPase_c"/>
    <property type="match status" value="1"/>
</dbReference>
<feature type="transmembrane region" description="Helical" evidence="7">
    <location>
        <begin position="259"/>
        <end position="277"/>
    </location>
</feature>
<evidence type="ECO:0000256" key="4">
    <source>
        <dbReference type="ARBA" id="ARBA00022679"/>
    </source>
</evidence>
<dbReference type="EMBL" id="JAENRR010000038">
    <property type="protein sequence ID" value="MBK3518641.1"/>
    <property type="molecule type" value="Genomic_DNA"/>
</dbReference>
<evidence type="ECO:0000256" key="5">
    <source>
        <dbReference type="ARBA" id="ARBA00022777"/>
    </source>
</evidence>
<accession>A0ABS1HLZ6</accession>
<dbReference type="Gene3D" id="3.30.565.10">
    <property type="entry name" value="Histidine kinase-like ATPase, C-terminal domain"/>
    <property type="match status" value="1"/>
</dbReference>
<reference evidence="9 10" key="1">
    <citation type="submission" date="2021-01" db="EMBL/GenBank/DDBJ databases">
        <title>Carboxyliciviraga sp.nov., isolated from coastal sediments.</title>
        <authorList>
            <person name="Lu D."/>
            <person name="Zhang T."/>
        </authorList>
    </citation>
    <scope>NUCLEOTIDE SEQUENCE [LARGE SCALE GENOMIC DNA]</scope>
    <source>
        <strain evidence="9 10">N1Y132</strain>
    </source>
</reference>
<name>A0ABS1HLZ6_9BACT</name>